<dbReference type="STRING" id="420662.Mpe_A3464"/>
<dbReference type="eggNOG" id="COG2755">
    <property type="taxonomic scope" value="Bacteria"/>
</dbReference>
<dbReference type="Gene3D" id="3.40.50.1110">
    <property type="entry name" value="SGNH hydrolase"/>
    <property type="match status" value="1"/>
</dbReference>
<dbReference type="InterPro" id="IPR013830">
    <property type="entry name" value="SGNH_hydro"/>
</dbReference>
<evidence type="ECO:0000313" key="3">
    <source>
        <dbReference type="Proteomes" id="UP000000366"/>
    </source>
</evidence>
<reference evidence="2 3" key="1">
    <citation type="journal article" date="2007" name="J. Bacteriol.">
        <title>Whole-genome analysis of the methyl tert-butyl ether-degrading beta-proteobacterium Methylibium petroleiphilum PM1.</title>
        <authorList>
            <person name="Kane S.R."/>
            <person name="Chakicherla A.Y."/>
            <person name="Chain P.S.G."/>
            <person name="Schmidt R."/>
            <person name="Shin M.W."/>
            <person name="Legler T.C."/>
            <person name="Scow K.M."/>
            <person name="Larimer F.W."/>
            <person name="Lucas S.M."/>
            <person name="Richardson P.M."/>
            <person name="Hristova K.R."/>
        </authorList>
    </citation>
    <scope>NUCLEOTIDE SEQUENCE [LARGE SCALE GENOMIC DNA]</scope>
    <source>
        <strain evidence="3">ATCC BAA-1232 / LMG 22953 / PM1</strain>
    </source>
</reference>
<evidence type="ECO:0000313" key="2">
    <source>
        <dbReference type="EMBL" id="ABM96417.1"/>
    </source>
</evidence>
<dbReference type="RefSeq" id="WP_011831037.1">
    <property type="nucleotide sequence ID" value="NC_008825.1"/>
</dbReference>
<dbReference type="GO" id="GO:0016788">
    <property type="term" value="F:hydrolase activity, acting on ester bonds"/>
    <property type="evidence" value="ECO:0007669"/>
    <property type="project" value="UniProtKB-ARBA"/>
</dbReference>
<dbReference type="KEGG" id="mpt:Mpe_A3464"/>
<feature type="domain" description="SGNH hydrolase-type esterase" evidence="1">
    <location>
        <begin position="327"/>
        <end position="506"/>
    </location>
</feature>
<dbReference type="EMBL" id="CP000555">
    <property type="protein sequence ID" value="ABM96417.1"/>
    <property type="molecule type" value="Genomic_DNA"/>
</dbReference>
<keyword evidence="3" id="KW-1185">Reference proteome</keyword>
<dbReference type="AlphaFoldDB" id="A2SLH8"/>
<proteinExistence type="predicted"/>
<gene>
    <name evidence="2" type="ordered locus">Mpe_A3464</name>
</gene>
<accession>A2SLH8</accession>
<sequence>MPSSAIGSAAGGSARAVAAAEPGEVVWTQCAIEEQVCSFTGTKEVRYGYNGIYATATFTNRVICGNNAFGDPAPGRDKVCEIVLDTAAPAPAPAPAPGPAPEAWTFCANERGVCTFTGTQLVRFGTTGAYVTALHTGSVACDNRVFGDPAYGVEKHCDVAPAPEGPPPPAPAPSPWTQCAFEDQTCSFVGTKQVRYGYSGVYATGTFTNGVRCGNGAFGDPAPGRDKVCEISNDEVPPPPPPAPDPNGVTWAFCGTERSTCTLTGTQLVRFGANGVFVTGTFTGMVACDNSIFGDPAYGVEKHCEIGTPNSIPEPSPGSVVPGIWVAMGSSTAEGTGTSVPVTAWTARLQADVYAKGVTLNNLALSGATTYTGLPTSSPAVPDRPAPNGAYNIEAALAFSPKLVIVAYPTNDTSNDYTVSETVNNLLAIRAAALAQGVPVIVQGTQPRDLTEEQLALLPQIDEQLAGAIGPCFVEVRSALQGPTGQIRSIYSAGDGTHLNDAGHELIFNRIKSVLTSGQCVPAF</sequence>
<name>A2SLH8_METPP</name>
<dbReference type="CDD" id="cd00229">
    <property type="entry name" value="SGNH_hydrolase"/>
    <property type="match status" value="1"/>
</dbReference>
<dbReference type="SUPFAM" id="SSF52266">
    <property type="entry name" value="SGNH hydrolase"/>
    <property type="match status" value="1"/>
</dbReference>
<dbReference type="HOGENOM" id="CLU_519539_0_0_4"/>
<protein>
    <recommendedName>
        <fullName evidence="1">SGNH hydrolase-type esterase domain-containing protein</fullName>
    </recommendedName>
</protein>
<dbReference type="InterPro" id="IPR036514">
    <property type="entry name" value="SGNH_hydro_sf"/>
</dbReference>
<evidence type="ECO:0000259" key="1">
    <source>
        <dbReference type="Pfam" id="PF13472"/>
    </source>
</evidence>
<dbReference type="Proteomes" id="UP000000366">
    <property type="component" value="Chromosome"/>
</dbReference>
<dbReference type="Pfam" id="PF13472">
    <property type="entry name" value="Lipase_GDSL_2"/>
    <property type="match status" value="1"/>
</dbReference>
<organism evidence="2 3">
    <name type="scientific">Methylibium petroleiphilum (strain ATCC BAA-1232 / LMG 22953 / PM1)</name>
    <dbReference type="NCBI Taxonomy" id="420662"/>
    <lineage>
        <taxon>Bacteria</taxon>
        <taxon>Pseudomonadati</taxon>
        <taxon>Pseudomonadota</taxon>
        <taxon>Betaproteobacteria</taxon>
        <taxon>Burkholderiales</taxon>
        <taxon>Sphaerotilaceae</taxon>
        <taxon>Methylibium</taxon>
    </lineage>
</organism>